<sequence length="96" mass="10256">MAATGTLEPVRQGRPPGGGKLAPHADFLIGWVEKQGDITMPELTAKLNAKRGVTVHPASLSRFLLARGYSVKKRCWRPRPVALTLLRTAGLGAATV</sequence>
<feature type="region of interest" description="Disordered" evidence="1">
    <location>
        <begin position="1"/>
        <end position="21"/>
    </location>
</feature>
<organism evidence="2 3">
    <name type="scientific">Azospirillum argentinense</name>
    <dbReference type="NCBI Taxonomy" id="2970906"/>
    <lineage>
        <taxon>Bacteria</taxon>
        <taxon>Pseudomonadati</taxon>
        <taxon>Pseudomonadota</taxon>
        <taxon>Alphaproteobacteria</taxon>
        <taxon>Rhodospirillales</taxon>
        <taxon>Azospirillaceae</taxon>
        <taxon>Azospirillum</taxon>
    </lineage>
</organism>
<reference evidence="2 3" key="1">
    <citation type="submission" date="2018-09" db="EMBL/GenBank/DDBJ databases">
        <title>Whole genome based analysis of evolution and adaptive divergence in Indian and Brazilian strains of Azospirillum brasilense.</title>
        <authorList>
            <person name="Singh C."/>
            <person name="Tripathi A.K."/>
        </authorList>
    </citation>
    <scope>NUCLEOTIDE SEQUENCE [LARGE SCALE GENOMIC DNA]</scope>
    <source>
        <strain evidence="2 3">MTCC4035</strain>
    </source>
</reference>
<proteinExistence type="predicted"/>
<protein>
    <submittedName>
        <fullName evidence="2">Transposase</fullName>
    </submittedName>
</protein>
<evidence type="ECO:0000313" key="2">
    <source>
        <dbReference type="EMBL" id="QCN94446.1"/>
    </source>
</evidence>
<name>A0A4D8P6X6_9PROT</name>
<evidence type="ECO:0000313" key="3">
    <source>
        <dbReference type="Proteomes" id="UP000298595"/>
    </source>
</evidence>
<dbReference type="EMBL" id="CP032321">
    <property type="protein sequence ID" value="QCN94446.1"/>
    <property type="molecule type" value="Genomic_DNA"/>
</dbReference>
<accession>A0A4D8P6X6</accession>
<dbReference type="Proteomes" id="UP000298595">
    <property type="component" value="Chromosome"/>
</dbReference>
<dbReference type="KEGG" id="aare:D3093_03760"/>
<gene>
    <name evidence="2" type="ORF">D3093_03760</name>
</gene>
<evidence type="ECO:0000256" key="1">
    <source>
        <dbReference type="SAM" id="MobiDB-lite"/>
    </source>
</evidence>
<dbReference type="AlphaFoldDB" id="A0A4D8P6X6"/>